<organism evidence="1">
    <name type="scientific">Trypanosoma congolense (strain IL3000)</name>
    <dbReference type="NCBI Taxonomy" id="1068625"/>
    <lineage>
        <taxon>Eukaryota</taxon>
        <taxon>Discoba</taxon>
        <taxon>Euglenozoa</taxon>
        <taxon>Kinetoplastea</taxon>
        <taxon>Metakinetoplastina</taxon>
        <taxon>Trypanosomatida</taxon>
        <taxon>Trypanosomatidae</taxon>
        <taxon>Trypanosoma</taxon>
        <taxon>Nannomonas</taxon>
    </lineage>
</organism>
<reference evidence="1" key="1">
    <citation type="journal article" date="2012" name="Proc. Natl. Acad. Sci. U.S.A.">
        <title>Antigenic diversity is generated by distinct evolutionary mechanisms in African trypanosome species.</title>
        <authorList>
            <person name="Jackson A.P."/>
            <person name="Berry A."/>
            <person name="Aslett M."/>
            <person name="Allison H.C."/>
            <person name="Burton P."/>
            <person name="Vavrova-Anderson J."/>
            <person name="Brown R."/>
            <person name="Browne H."/>
            <person name="Corton N."/>
            <person name="Hauser H."/>
            <person name="Gamble J."/>
            <person name="Gilderthorp R."/>
            <person name="Marcello L."/>
            <person name="McQuillan J."/>
            <person name="Otto T.D."/>
            <person name="Quail M.A."/>
            <person name="Sanders M.J."/>
            <person name="van Tonder A."/>
            <person name="Ginger M.L."/>
            <person name="Field M.C."/>
            <person name="Barry J.D."/>
            <person name="Hertz-Fowler C."/>
            <person name="Berriman M."/>
        </authorList>
    </citation>
    <scope>NUCLEOTIDE SEQUENCE</scope>
    <source>
        <strain evidence="1">IL3000</strain>
    </source>
</reference>
<accession>G0USD9</accession>
<evidence type="ECO:0000313" key="1">
    <source>
        <dbReference type="EMBL" id="CCC92302.1"/>
    </source>
</evidence>
<name>G0USD9_TRYCI</name>
<proteinExistence type="predicted"/>
<gene>
    <name evidence="1" type="ORF">TCIL3000_8_5240</name>
</gene>
<sequence>MLTCYLNSNRVHHFPHRYQNIYIYIVHHRLLTLYSITRINLVKGSKRVVSMKPCGTECGLTASAITQCYHILAYQKKQFFPIHHQGVGIHGEKKRVSKQLICNI</sequence>
<dbReference type="EMBL" id="HE575321">
    <property type="protein sequence ID" value="CCC92302.1"/>
    <property type="molecule type" value="Genomic_DNA"/>
</dbReference>
<dbReference type="AlphaFoldDB" id="G0USD9"/>
<protein>
    <submittedName>
        <fullName evidence="1">Uncharacterized protein</fullName>
    </submittedName>
</protein>